<dbReference type="Proteomes" id="UP000054988">
    <property type="component" value="Unassembled WGS sequence"/>
</dbReference>
<proteinExistence type="predicted"/>
<organism evidence="1 2">
    <name type="scientific">Moniliophthora roreri</name>
    <name type="common">Frosty pod rot fungus</name>
    <name type="synonym">Monilia roreri</name>
    <dbReference type="NCBI Taxonomy" id="221103"/>
    <lineage>
        <taxon>Eukaryota</taxon>
        <taxon>Fungi</taxon>
        <taxon>Dikarya</taxon>
        <taxon>Basidiomycota</taxon>
        <taxon>Agaricomycotina</taxon>
        <taxon>Agaricomycetes</taxon>
        <taxon>Agaricomycetidae</taxon>
        <taxon>Agaricales</taxon>
        <taxon>Marasmiineae</taxon>
        <taxon>Marasmiaceae</taxon>
        <taxon>Moniliophthora</taxon>
    </lineage>
</organism>
<evidence type="ECO:0000313" key="2">
    <source>
        <dbReference type="Proteomes" id="UP000054988"/>
    </source>
</evidence>
<comment type="caution">
    <text evidence="1">The sequence shown here is derived from an EMBL/GenBank/DDBJ whole genome shotgun (WGS) entry which is preliminary data.</text>
</comment>
<accession>A0A0W0FHX8</accession>
<name>A0A0W0FHX8_MONRR</name>
<dbReference type="AlphaFoldDB" id="A0A0W0FHX8"/>
<protein>
    <submittedName>
        <fullName evidence="1">Uncharacterized protein</fullName>
    </submittedName>
</protein>
<evidence type="ECO:0000313" key="1">
    <source>
        <dbReference type="EMBL" id="KTB35907.1"/>
    </source>
</evidence>
<gene>
    <name evidence="1" type="ORF">WG66_11515</name>
</gene>
<reference evidence="1 2" key="1">
    <citation type="submission" date="2015-12" db="EMBL/GenBank/DDBJ databases">
        <title>Draft genome sequence of Moniliophthora roreri, the causal agent of frosty pod rot of cacao.</title>
        <authorList>
            <person name="Aime M.C."/>
            <person name="Diaz-Valderrama J.R."/>
            <person name="Kijpornyongpan T."/>
            <person name="Phillips-Mora W."/>
        </authorList>
    </citation>
    <scope>NUCLEOTIDE SEQUENCE [LARGE SCALE GENOMIC DNA]</scope>
    <source>
        <strain evidence="1 2">MCA 2952</strain>
    </source>
</reference>
<dbReference type="EMBL" id="LATX01001960">
    <property type="protein sequence ID" value="KTB35907.1"/>
    <property type="molecule type" value="Genomic_DNA"/>
</dbReference>
<sequence>MKQRMTNYQRGILEILNVKLKNEIDDWLLEGMAEPMRTL</sequence>